<protein>
    <submittedName>
        <fullName evidence="2">Uncharacterized protein</fullName>
    </submittedName>
</protein>
<keyword evidence="3" id="KW-1185">Reference proteome</keyword>
<comment type="caution">
    <text evidence="2">The sequence shown here is derived from an EMBL/GenBank/DDBJ whole genome shotgun (WGS) entry which is preliminary data.</text>
</comment>
<feature type="region of interest" description="Disordered" evidence="1">
    <location>
        <begin position="32"/>
        <end position="56"/>
    </location>
</feature>
<evidence type="ECO:0000256" key="1">
    <source>
        <dbReference type="SAM" id="MobiDB-lite"/>
    </source>
</evidence>
<proteinExistence type="predicted"/>
<feature type="region of interest" description="Disordered" evidence="1">
    <location>
        <begin position="78"/>
        <end position="119"/>
    </location>
</feature>
<dbReference type="Proteomes" id="UP000658320">
    <property type="component" value="Unassembled WGS sequence"/>
</dbReference>
<evidence type="ECO:0000313" key="2">
    <source>
        <dbReference type="EMBL" id="GGR25877.1"/>
    </source>
</evidence>
<sequence>MNPGPITNQLVDQGFPHSAPVARGSWAACRVRSTGTGSPGTCLTDGTSGTRAPVPRGTHALPHRALQARFHRGSGAVHGAVLGDADGGVGVSPTPPGAGEDMRSGPVGVAEHPVVEDST</sequence>
<reference evidence="2" key="2">
    <citation type="submission" date="2020-09" db="EMBL/GenBank/DDBJ databases">
        <authorList>
            <person name="Sun Q."/>
            <person name="Ohkuma M."/>
        </authorList>
    </citation>
    <scope>NUCLEOTIDE SEQUENCE</scope>
    <source>
        <strain evidence="2">JCM 4346</strain>
    </source>
</reference>
<feature type="compositionally biased region" description="Polar residues" evidence="1">
    <location>
        <begin position="33"/>
        <end position="50"/>
    </location>
</feature>
<accession>A0A918CK77</accession>
<name>A0A918CK77_9ACTN</name>
<gene>
    <name evidence="2" type="ORF">GCM10010251_47490</name>
</gene>
<dbReference type="AlphaFoldDB" id="A0A918CK77"/>
<organism evidence="2 3">
    <name type="scientific">Streptomyces aurantiogriseus</name>
    <dbReference type="NCBI Taxonomy" id="66870"/>
    <lineage>
        <taxon>Bacteria</taxon>
        <taxon>Bacillati</taxon>
        <taxon>Actinomycetota</taxon>
        <taxon>Actinomycetes</taxon>
        <taxon>Kitasatosporales</taxon>
        <taxon>Streptomycetaceae</taxon>
        <taxon>Streptomyces</taxon>
    </lineage>
</organism>
<dbReference type="EMBL" id="BMSX01000011">
    <property type="protein sequence ID" value="GGR25877.1"/>
    <property type="molecule type" value="Genomic_DNA"/>
</dbReference>
<reference evidence="2" key="1">
    <citation type="journal article" date="2014" name="Int. J. Syst. Evol. Microbiol.">
        <title>Complete genome sequence of Corynebacterium casei LMG S-19264T (=DSM 44701T), isolated from a smear-ripened cheese.</title>
        <authorList>
            <consortium name="US DOE Joint Genome Institute (JGI-PGF)"/>
            <person name="Walter F."/>
            <person name="Albersmeier A."/>
            <person name="Kalinowski J."/>
            <person name="Ruckert C."/>
        </authorList>
    </citation>
    <scope>NUCLEOTIDE SEQUENCE</scope>
    <source>
        <strain evidence="2">JCM 4346</strain>
    </source>
</reference>
<evidence type="ECO:0000313" key="3">
    <source>
        <dbReference type="Proteomes" id="UP000658320"/>
    </source>
</evidence>